<protein>
    <submittedName>
        <fullName evidence="2">Putative aminoglycoside phosphotransferase</fullName>
    </submittedName>
</protein>
<dbReference type="CDD" id="cd05155">
    <property type="entry name" value="APH_ChoK_like_1"/>
    <property type="match status" value="1"/>
</dbReference>
<dbReference type="PANTHER" id="PTHR21310:SF42">
    <property type="entry name" value="BIFUNCTIONAL AAC_APH"/>
    <property type="match status" value="1"/>
</dbReference>
<dbReference type="Gene3D" id="3.90.1200.10">
    <property type="match status" value="1"/>
</dbReference>
<dbReference type="Gene3D" id="3.30.200.20">
    <property type="entry name" value="Phosphorylase Kinase, domain 1"/>
    <property type="match status" value="1"/>
</dbReference>
<dbReference type="InterPro" id="IPR002575">
    <property type="entry name" value="Aminoglycoside_PTrfase"/>
</dbReference>
<name>C7G1T5_STRGR</name>
<accession>C7G1T5</accession>
<dbReference type="InterPro" id="IPR051678">
    <property type="entry name" value="AGP_Transferase"/>
</dbReference>
<organism evidence="2">
    <name type="scientific">Streptomyces griseus</name>
    <dbReference type="NCBI Taxonomy" id="1911"/>
    <lineage>
        <taxon>Bacteria</taxon>
        <taxon>Bacillati</taxon>
        <taxon>Actinomycetota</taxon>
        <taxon>Actinomycetes</taxon>
        <taxon>Kitasatosporales</taxon>
        <taxon>Streptomycetaceae</taxon>
        <taxon>Streptomyces</taxon>
    </lineage>
</organism>
<evidence type="ECO:0000313" key="2">
    <source>
        <dbReference type="EMBL" id="BAI23329.1"/>
    </source>
</evidence>
<dbReference type="SUPFAM" id="SSF56112">
    <property type="entry name" value="Protein kinase-like (PK-like)"/>
    <property type="match status" value="1"/>
</dbReference>
<sequence length="334" mass="36349">MAADGPVLRAPPLPQKRTVARSRNRPIVASVTHTEQEITAEIIAELLREQHADLADLPLAFGARGWDNQLWRLGDELAVRLPWATQDADELLLKEHTFLPAMAPSLPLQVPVPQRLGRPSDRFPRPWIVTTWVPGEPADRAPVTRGAEAADTLAAFLTALHQPAPADAPTGRHRGGPLADADEGFRYFLKEATNHGLVPEPEPLRQIWDDALAAPAWTGPSTWLHGDLHPANLLTRDGNFCGVIDFGDMCAGDPACDLAAGWILLPDDAVDRFHQSYRPTADEATLRRARGWALVKALGCLLVGDNGVHGRPGGKPTWKAPAEASLRRLLATRT</sequence>
<keyword evidence="2" id="KW-0808">Transferase</keyword>
<dbReference type="GO" id="GO:0016740">
    <property type="term" value="F:transferase activity"/>
    <property type="evidence" value="ECO:0007669"/>
    <property type="project" value="UniProtKB-KW"/>
</dbReference>
<dbReference type="EMBL" id="AB476988">
    <property type="protein sequence ID" value="BAI23329.1"/>
    <property type="molecule type" value="Genomic_DNA"/>
</dbReference>
<dbReference type="AlphaFoldDB" id="C7G1T5"/>
<proteinExistence type="predicted"/>
<evidence type="ECO:0000259" key="1">
    <source>
        <dbReference type="Pfam" id="PF01636"/>
    </source>
</evidence>
<reference evidence="2" key="1">
    <citation type="journal article" date="2009" name="J. Antibiot.">
        <title>Identification of the biosynthetic gene cluster of A-500359s in Streptomyces griseus SANK60196.</title>
        <authorList>
            <person name="Funabashi M."/>
            <person name="Nonaka K."/>
            <person name="Yada C."/>
            <person name="Hosobuchi M."/>
            <person name="Masuda N."/>
            <person name="Shibata T."/>
            <person name="Van Lanen S.G."/>
        </authorList>
    </citation>
    <scope>NUCLEOTIDE SEQUENCE</scope>
    <source>
        <strain evidence="2">SANK60196</strain>
    </source>
</reference>
<dbReference type="PANTHER" id="PTHR21310">
    <property type="entry name" value="AMINOGLYCOSIDE PHOSPHOTRANSFERASE-RELATED-RELATED"/>
    <property type="match status" value="1"/>
</dbReference>
<dbReference type="Pfam" id="PF01636">
    <property type="entry name" value="APH"/>
    <property type="match status" value="1"/>
</dbReference>
<dbReference type="InterPro" id="IPR011009">
    <property type="entry name" value="Kinase-like_dom_sf"/>
</dbReference>
<feature type="domain" description="Aminoglycoside phosphotransferase" evidence="1">
    <location>
        <begin position="63"/>
        <end position="291"/>
    </location>
</feature>